<keyword evidence="4" id="KW-0175">Coiled coil</keyword>
<dbReference type="EMBL" id="BMOD01000024">
    <property type="protein sequence ID" value="GGJ51876.1"/>
    <property type="molecule type" value="Genomic_DNA"/>
</dbReference>
<comment type="caution">
    <text evidence="6">The sequence shown here is derived from an EMBL/GenBank/DDBJ whole genome shotgun (WGS) entry which is preliminary data.</text>
</comment>
<sequence>MTFLHERVAVLADHLYSYQISVLKGILTRFSAMGTSAQVYLGREISPHLHANQLYDLIDQEQHQGRVLLLHALSSHLGQQDWQDFLARKPLPTVSVTTRIADVPTVTVNNPVGIHNMMDHLIETRGYQRFVFLRGWPTNQEAIEREQAFRESLERHHLDPANALFVDGDFSAVKALLEMRKLLHLRQDFECVVCANDEMALSAVLALREHHLRVPGDVAVVGFDDTPSAVLAVPPLTTVRQPWFEQGMQAAELLHALIQGESVPAELDLPTELRVRQSCGTPAQMPQEENPLYKQLEILFLAAAADAEQLGAFLKIWEGVLPIQLQDQLKLQAWRNWLEGVYRRVQSGACPLPHLEQVYGQAQRMLLDALSIALSSASLQHTLGARHAAHLNVVAQPSMIELMLNVRTYLEELGIQGGRIVLYERSGPEIPLLGRLVLMQEQDLEDQGLFPVKQLLPDFLQHELDHGHRLVFPLVVGDQHYGLFICRIHEDTLQDETPLQSIAHAVHLVARVEEQKRSVQELELQVEARTRQLRQEISERLGAEEQLKAAHAALQVSSQLDGLTGLFNRAVLDDLLQRVLMEHQITHQPVSLLMLDVDHFKQYNDCYGHRQGDVCLKQVAQGLRSTVRDSRDIVARYGGEEFAVVLPGTGQDGAERAAKRILQAIEQLGLPHEKSLVASHVTVSIGIHTLQDSPLGVDEWVEGADQALYRAKHSGRNGYQVFKAEG</sequence>
<dbReference type="PANTHER" id="PTHR45138:SF9">
    <property type="entry name" value="DIGUANYLATE CYCLASE DGCM-RELATED"/>
    <property type="match status" value="1"/>
</dbReference>
<dbReference type="InterPro" id="IPR000160">
    <property type="entry name" value="GGDEF_dom"/>
</dbReference>
<dbReference type="InterPro" id="IPR029787">
    <property type="entry name" value="Nucleotide_cyclase"/>
</dbReference>
<accession>A0ABQ2DAL7</accession>
<dbReference type="Pfam" id="PF00990">
    <property type="entry name" value="GGDEF"/>
    <property type="match status" value="1"/>
</dbReference>
<dbReference type="SUPFAM" id="SSF55073">
    <property type="entry name" value="Nucleotide cyclase"/>
    <property type="match status" value="1"/>
</dbReference>
<evidence type="ECO:0000313" key="7">
    <source>
        <dbReference type="Proteomes" id="UP000632222"/>
    </source>
</evidence>
<reference evidence="7" key="1">
    <citation type="journal article" date="2019" name="Int. J. Syst. Evol. Microbiol.">
        <title>The Global Catalogue of Microorganisms (GCM) 10K type strain sequencing project: providing services to taxonomists for standard genome sequencing and annotation.</title>
        <authorList>
            <consortium name="The Broad Institute Genomics Platform"/>
            <consortium name="The Broad Institute Genome Sequencing Center for Infectious Disease"/>
            <person name="Wu L."/>
            <person name="Ma J."/>
        </authorList>
    </citation>
    <scope>NUCLEOTIDE SEQUENCE [LARGE SCALE GENOMIC DNA]</scope>
    <source>
        <strain evidence="7">JCM 14370</strain>
    </source>
</reference>
<dbReference type="PANTHER" id="PTHR45138">
    <property type="entry name" value="REGULATORY COMPONENTS OF SENSORY TRANSDUCTION SYSTEM"/>
    <property type="match status" value="1"/>
</dbReference>
<feature type="domain" description="GGDEF" evidence="5">
    <location>
        <begin position="588"/>
        <end position="724"/>
    </location>
</feature>
<dbReference type="SMART" id="SM00267">
    <property type="entry name" value="GGDEF"/>
    <property type="match status" value="1"/>
</dbReference>
<dbReference type="Gene3D" id="3.30.70.270">
    <property type="match status" value="1"/>
</dbReference>
<dbReference type="CDD" id="cd01949">
    <property type="entry name" value="GGDEF"/>
    <property type="match status" value="1"/>
</dbReference>
<proteinExistence type="predicted"/>
<dbReference type="InterPro" id="IPR050469">
    <property type="entry name" value="Diguanylate_Cyclase"/>
</dbReference>
<dbReference type="Pfam" id="PF13377">
    <property type="entry name" value="Peripla_BP_3"/>
    <property type="match status" value="1"/>
</dbReference>
<dbReference type="CDD" id="cd06267">
    <property type="entry name" value="PBP1_LacI_sugar_binding-like"/>
    <property type="match status" value="1"/>
</dbReference>
<keyword evidence="3" id="KW-0804">Transcription</keyword>
<organism evidence="6 7">
    <name type="scientific">Deinococcus roseus</name>
    <dbReference type="NCBI Taxonomy" id="392414"/>
    <lineage>
        <taxon>Bacteria</taxon>
        <taxon>Thermotogati</taxon>
        <taxon>Deinococcota</taxon>
        <taxon>Deinococci</taxon>
        <taxon>Deinococcales</taxon>
        <taxon>Deinococcaceae</taxon>
        <taxon>Deinococcus</taxon>
    </lineage>
</organism>
<dbReference type="Gene3D" id="3.40.50.2300">
    <property type="match status" value="2"/>
</dbReference>
<dbReference type="SUPFAM" id="SSF53822">
    <property type="entry name" value="Periplasmic binding protein-like I"/>
    <property type="match status" value="1"/>
</dbReference>
<dbReference type="RefSeq" id="WP_189006597.1">
    <property type="nucleotide sequence ID" value="NZ_BMOD01000024.1"/>
</dbReference>
<dbReference type="InterPro" id="IPR046335">
    <property type="entry name" value="LacI/GalR-like_sensor"/>
</dbReference>
<evidence type="ECO:0000256" key="3">
    <source>
        <dbReference type="ARBA" id="ARBA00023163"/>
    </source>
</evidence>
<dbReference type="PROSITE" id="PS50887">
    <property type="entry name" value="GGDEF"/>
    <property type="match status" value="1"/>
</dbReference>
<dbReference type="Proteomes" id="UP000632222">
    <property type="component" value="Unassembled WGS sequence"/>
</dbReference>
<keyword evidence="2" id="KW-0238">DNA-binding</keyword>
<dbReference type="InterPro" id="IPR028082">
    <property type="entry name" value="Peripla_BP_I"/>
</dbReference>
<keyword evidence="7" id="KW-1185">Reference proteome</keyword>
<evidence type="ECO:0000259" key="5">
    <source>
        <dbReference type="PROSITE" id="PS50887"/>
    </source>
</evidence>
<evidence type="ECO:0000256" key="1">
    <source>
        <dbReference type="ARBA" id="ARBA00023015"/>
    </source>
</evidence>
<dbReference type="NCBIfam" id="TIGR00254">
    <property type="entry name" value="GGDEF"/>
    <property type="match status" value="1"/>
</dbReference>
<feature type="coiled-coil region" evidence="4">
    <location>
        <begin position="505"/>
        <end position="539"/>
    </location>
</feature>
<evidence type="ECO:0000256" key="2">
    <source>
        <dbReference type="ARBA" id="ARBA00023125"/>
    </source>
</evidence>
<evidence type="ECO:0000256" key="4">
    <source>
        <dbReference type="SAM" id="Coils"/>
    </source>
</evidence>
<dbReference type="InterPro" id="IPR043128">
    <property type="entry name" value="Rev_trsase/Diguanyl_cyclase"/>
</dbReference>
<protein>
    <recommendedName>
        <fullName evidence="5">GGDEF domain-containing protein</fullName>
    </recommendedName>
</protein>
<gene>
    <name evidence="6" type="ORF">GCM10008938_42380</name>
</gene>
<evidence type="ECO:0000313" key="6">
    <source>
        <dbReference type="EMBL" id="GGJ51876.1"/>
    </source>
</evidence>
<keyword evidence="1" id="KW-0805">Transcription regulation</keyword>
<name>A0ABQ2DAL7_9DEIO</name>